<evidence type="ECO:0000313" key="2">
    <source>
        <dbReference type="Proteomes" id="UP001159641"/>
    </source>
</evidence>
<comment type="caution">
    <text evidence="1">The sequence shown here is derived from an EMBL/GenBank/DDBJ whole genome shotgun (WGS) entry which is preliminary data.</text>
</comment>
<sequence length="42" mass="4760">MGLYLSAMWCIPNTINLMKVIISVWPLLRVLELLSAEQPSSQ</sequence>
<dbReference type="AlphaFoldDB" id="A0AB34HHR3"/>
<keyword evidence="2" id="KW-1185">Reference proteome</keyword>
<dbReference type="Proteomes" id="UP001159641">
    <property type="component" value="Unassembled WGS sequence"/>
</dbReference>
<gene>
    <name evidence="1" type="ORF">J1605_021382</name>
</gene>
<dbReference type="EMBL" id="JAIQCJ010001357">
    <property type="protein sequence ID" value="KAJ8790305.1"/>
    <property type="molecule type" value="Genomic_DNA"/>
</dbReference>
<proteinExistence type="predicted"/>
<accession>A0AB34HHR3</accession>
<name>A0AB34HHR3_ESCRO</name>
<evidence type="ECO:0000313" key="1">
    <source>
        <dbReference type="EMBL" id="KAJ8790305.1"/>
    </source>
</evidence>
<reference evidence="1 2" key="1">
    <citation type="submission" date="2022-11" db="EMBL/GenBank/DDBJ databases">
        <title>Whole genome sequence of Eschrichtius robustus ER-17-0199.</title>
        <authorList>
            <person name="Bruniche-Olsen A."/>
            <person name="Black A.N."/>
            <person name="Fields C.J."/>
            <person name="Walden K."/>
            <person name="Dewoody J.A."/>
        </authorList>
    </citation>
    <scope>NUCLEOTIDE SEQUENCE [LARGE SCALE GENOMIC DNA]</scope>
    <source>
        <strain evidence="1">ER-17-0199</strain>
        <tissue evidence="1">Blubber</tissue>
    </source>
</reference>
<organism evidence="1 2">
    <name type="scientific">Eschrichtius robustus</name>
    <name type="common">California gray whale</name>
    <name type="synonym">Eschrichtius gibbosus</name>
    <dbReference type="NCBI Taxonomy" id="9764"/>
    <lineage>
        <taxon>Eukaryota</taxon>
        <taxon>Metazoa</taxon>
        <taxon>Chordata</taxon>
        <taxon>Craniata</taxon>
        <taxon>Vertebrata</taxon>
        <taxon>Euteleostomi</taxon>
        <taxon>Mammalia</taxon>
        <taxon>Eutheria</taxon>
        <taxon>Laurasiatheria</taxon>
        <taxon>Artiodactyla</taxon>
        <taxon>Whippomorpha</taxon>
        <taxon>Cetacea</taxon>
        <taxon>Mysticeti</taxon>
        <taxon>Eschrichtiidae</taxon>
        <taxon>Eschrichtius</taxon>
    </lineage>
</organism>
<protein>
    <submittedName>
        <fullName evidence="1">Uncharacterized protein</fullName>
    </submittedName>
</protein>